<dbReference type="Proteomes" id="UP000016649">
    <property type="component" value="Unassembled WGS sequence"/>
</dbReference>
<dbReference type="RefSeq" id="WP_021687381.1">
    <property type="nucleotide sequence ID" value="NZ_KI260566.1"/>
</dbReference>
<feature type="transmembrane region" description="Helical" evidence="1">
    <location>
        <begin position="36"/>
        <end position="55"/>
    </location>
</feature>
<evidence type="ECO:0000313" key="3">
    <source>
        <dbReference type="Proteomes" id="UP000016649"/>
    </source>
</evidence>
<dbReference type="EMBL" id="AWVH01000030">
    <property type="protein sequence ID" value="ERJ93170.1"/>
    <property type="molecule type" value="Genomic_DNA"/>
</dbReference>
<gene>
    <name evidence="2" type="ORF">HMPREF9193_01170</name>
</gene>
<keyword evidence="3" id="KW-1185">Reference proteome</keyword>
<keyword evidence="1" id="KW-1133">Transmembrane helix</keyword>
<feature type="transmembrane region" description="Helical" evidence="1">
    <location>
        <begin position="6"/>
        <end position="24"/>
    </location>
</feature>
<protein>
    <submittedName>
        <fullName evidence="2">Uncharacterized protein</fullName>
    </submittedName>
</protein>
<keyword evidence="1" id="KW-0812">Transmembrane</keyword>
<evidence type="ECO:0000313" key="2">
    <source>
        <dbReference type="EMBL" id="ERJ93170.1"/>
    </source>
</evidence>
<keyword evidence="1" id="KW-0472">Membrane</keyword>
<proteinExistence type="predicted"/>
<accession>A0ABN0NYS7</accession>
<comment type="caution">
    <text evidence="2">The sequence shown here is derived from an EMBL/GenBank/DDBJ whole genome shotgun (WGS) entry which is preliminary data.</text>
</comment>
<reference evidence="2 3" key="1">
    <citation type="submission" date="2013-08" db="EMBL/GenBank/DDBJ databases">
        <authorList>
            <person name="Weinstock G."/>
            <person name="Sodergren E."/>
            <person name="Wylie T."/>
            <person name="Fulton L."/>
            <person name="Fulton R."/>
            <person name="Fronick C."/>
            <person name="O'Laughlin M."/>
            <person name="Godfrey J."/>
            <person name="Miner T."/>
            <person name="Herter B."/>
            <person name="Appelbaum E."/>
            <person name="Cordes M."/>
            <person name="Lek S."/>
            <person name="Wollam A."/>
            <person name="Pepin K.H."/>
            <person name="Palsikar V.B."/>
            <person name="Mitreva M."/>
            <person name="Wilson R.K."/>
        </authorList>
    </citation>
    <scope>NUCLEOTIDE SEQUENCE [LARGE SCALE GENOMIC DNA]</scope>
    <source>
        <strain evidence="2 3">ATCC 700332</strain>
    </source>
</reference>
<organism evidence="2 3">
    <name type="scientific">Treponema lecithinolyticum ATCC 700332</name>
    <dbReference type="NCBI Taxonomy" id="1321815"/>
    <lineage>
        <taxon>Bacteria</taxon>
        <taxon>Pseudomonadati</taxon>
        <taxon>Spirochaetota</taxon>
        <taxon>Spirochaetia</taxon>
        <taxon>Spirochaetales</taxon>
        <taxon>Treponemataceae</taxon>
        <taxon>Treponema</taxon>
    </lineage>
</organism>
<name>A0ABN0NYS7_TRELE</name>
<evidence type="ECO:0000256" key="1">
    <source>
        <dbReference type="SAM" id="Phobius"/>
    </source>
</evidence>
<feature type="transmembrane region" description="Helical" evidence="1">
    <location>
        <begin position="61"/>
        <end position="85"/>
    </location>
</feature>
<sequence>MKYIIGIGLGLVTGIFLHIFWKKLFGKYLPQEDAFLLKLICSIAYYIVGMINGGLFPTGNIYVMGIGFFLLFVVVAISYGFGIYYKVIASKNINV</sequence>